<dbReference type="PROSITE" id="PS50104">
    <property type="entry name" value="TIR"/>
    <property type="match status" value="1"/>
</dbReference>
<dbReference type="Pfam" id="PF00531">
    <property type="entry name" value="Death"/>
    <property type="match status" value="1"/>
</dbReference>
<feature type="compositionally biased region" description="Basic and acidic residues" evidence="2">
    <location>
        <begin position="1126"/>
        <end position="1147"/>
    </location>
</feature>
<accession>A0AAV4IC90</accession>
<feature type="domain" description="Death" evidence="3">
    <location>
        <begin position="731"/>
        <end position="796"/>
    </location>
</feature>
<protein>
    <recommendedName>
        <fullName evidence="7">Death domain-containing protein</fullName>
    </recommendedName>
</protein>
<dbReference type="EMBL" id="BMAT01006179">
    <property type="protein sequence ID" value="GFS07862.1"/>
    <property type="molecule type" value="Genomic_DNA"/>
</dbReference>
<feature type="compositionally biased region" description="Polar residues" evidence="2">
    <location>
        <begin position="1265"/>
        <end position="1277"/>
    </location>
</feature>
<dbReference type="InterPro" id="IPR035897">
    <property type="entry name" value="Toll_tir_struct_dom_sf"/>
</dbReference>
<feature type="compositionally biased region" description="Polar residues" evidence="2">
    <location>
        <begin position="1345"/>
        <end position="1356"/>
    </location>
</feature>
<dbReference type="Proteomes" id="UP000762676">
    <property type="component" value="Unassembled WGS sequence"/>
</dbReference>
<dbReference type="InterPro" id="IPR000488">
    <property type="entry name" value="Death_dom"/>
</dbReference>
<evidence type="ECO:0000256" key="2">
    <source>
        <dbReference type="SAM" id="MobiDB-lite"/>
    </source>
</evidence>
<feature type="compositionally biased region" description="Basic and acidic residues" evidence="2">
    <location>
        <begin position="1156"/>
        <end position="1240"/>
    </location>
</feature>
<evidence type="ECO:0000256" key="1">
    <source>
        <dbReference type="SAM" id="Coils"/>
    </source>
</evidence>
<keyword evidence="1" id="KW-0175">Coiled coil</keyword>
<dbReference type="SUPFAM" id="SSF47986">
    <property type="entry name" value="DEATH domain"/>
    <property type="match status" value="1"/>
</dbReference>
<feature type="compositionally biased region" description="Basic and acidic residues" evidence="2">
    <location>
        <begin position="1278"/>
        <end position="1291"/>
    </location>
</feature>
<evidence type="ECO:0000313" key="6">
    <source>
        <dbReference type="Proteomes" id="UP000762676"/>
    </source>
</evidence>
<reference evidence="5 6" key="1">
    <citation type="journal article" date="2021" name="Elife">
        <title>Chloroplast acquisition without the gene transfer in kleptoplastic sea slugs, Plakobranchus ocellatus.</title>
        <authorList>
            <person name="Maeda T."/>
            <person name="Takahashi S."/>
            <person name="Yoshida T."/>
            <person name="Shimamura S."/>
            <person name="Takaki Y."/>
            <person name="Nagai Y."/>
            <person name="Toyoda A."/>
            <person name="Suzuki Y."/>
            <person name="Arimoto A."/>
            <person name="Ishii H."/>
            <person name="Satoh N."/>
            <person name="Nishiyama T."/>
            <person name="Hasebe M."/>
            <person name="Maruyama T."/>
            <person name="Minagawa J."/>
            <person name="Obokata J."/>
            <person name="Shigenobu S."/>
        </authorList>
    </citation>
    <scope>NUCLEOTIDE SEQUENCE [LARGE SCALE GENOMIC DNA]</scope>
</reference>
<sequence>MLGRDEQVQELQPYLLECALRLLLEFPHLDKESLEHVADASSRILSVMDDPWKTTTDFATAKGCISKLKDYFKGSSETPEKLQRPIRDFIGDMRKGLAKRGLIEEFAFEFHDLAMAVAKSKMKFDGFTKDCFNYSIFFFKDIPEESLTKKTELFKDLVLKFHEGLNQVGMDYMEEYPLRVADALKKMYPKNKQHANLWLELLVPVLKLPCVDAMDAAYTIVDTTKGMEWKGKSDLADKVFKAAEVVEIPEFKDITEEEKRKKKQENFVKYFKYFLKSFMEGLTRAKIVTDFGVRALRLCTNLLKMSKDFPEFEGLQGLVEDVSEKITVNVKDPESKKAMVDTMKAVCEMCKNPDYPWVDCWYFERAIKELIRSCVRAVDDPRVLTDADLVTYISVCEEALRHDVLNPETGEFSSQHYTVFMEVMDGLSKWLRALDKYNLAVNLFGQIMTTYDTEEPLVYSLNSRYMSDASEAASGMKMLVVHIDKLFELMVETENADLIRTMMQVYPANPKSIGKHMAGVMDVFVKSFDDSSIQYLTMMLTTATKSAPGVFTKENTKQILDKSTENPNSQSSSLQVVQELCKRRPELMVPHVSILMDKSRWQSNLRSWIHDMIATLALYDEKLAPKALDFMSEEMQRQFEEQQENIAGLVGKVDEIQDNVAEMKNDIDRQGQDLDTVKKDVNLHGQRLDQVEETVDETVAKVEEIDQKTLSHSPYWSRDVAKLLNPKADHDWTLLSSRLGYSNDDIRAWAQQADPCMAMLNEWYATRKTSEATLAILTQLQEMNRQDAAVIVENAMKNAEAVVEDEEFEYASPPPIFISYQWGHQPEARLLQKHLEMAGYQCWLDLGQMGGGDKLFEKIDSGIRAAKVVISCVTEKYAKSPNCNREVNLSVNLNKVMIPLLMEKCTWPPPGSMGPIFSEYLFIRFYQRGGEELPDERYWPKDKFQELLMQLDVNGLPPDETQIEPGRECDLYANDESEQMSWNGVKSQELIDKLNQHVPMLDQPTSSSAASNNTGGHLQLRDKTGTQPNNNEGQVEKRNAKVSEVNKNSEEVKPPVRNDTKEKDNSINESENQKPLSAKSYVDDKNKLRQEKNKETKGIKAIQAENFTKADKLTAEEKQAPAFANRKNERTKEIEKADKNSSNEENLKSFNFNDSSARENGKIKTVGKDNKERKNSYAKEQEQRKMELKKEDERKQYQKKWEEEKEKLSKQKELLKEEERKSNVEKRRMERRKEFEKQQKVGEGNVADSNELKAGAGRQGDDTVTRNSSETSRAISRTTKDKQKQEKERKPLPPPSQSAVVKERNYPPYTSATPVFEKSKKSQTKSEDTKSTSNSNESECKDYSEQSSPTPRSVPQTPKEVGREKSKTVQLTGSSHLPKDSRKPLNRSPKPPPSQQGKKSGFHSFSYPALKKGNEIP</sequence>
<feature type="compositionally biased region" description="Basic and acidic residues" evidence="2">
    <location>
        <begin position="1047"/>
        <end position="1066"/>
    </location>
</feature>
<dbReference type="PANTHER" id="PTHR47508:SF1">
    <property type="entry name" value="NON-SPECIFIC SERINE_THREONINE PROTEIN KINASE"/>
    <property type="match status" value="1"/>
</dbReference>
<feature type="compositionally biased region" description="Basic and acidic residues" evidence="2">
    <location>
        <begin position="1108"/>
        <end position="1119"/>
    </location>
</feature>
<feature type="coiled-coil region" evidence="1">
    <location>
        <begin position="632"/>
        <end position="708"/>
    </location>
</feature>
<evidence type="ECO:0000313" key="5">
    <source>
        <dbReference type="EMBL" id="GFS07862.1"/>
    </source>
</evidence>
<name>A0AAV4IC90_9GAST</name>
<evidence type="ECO:0008006" key="7">
    <source>
        <dbReference type="Google" id="ProtNLM"/>
    </source>
</evidence>
<proteinExistence type="predicted"/>
<evidence type="ECO:0000259" key="3">
    <source>
        <dbReference type="PROSITE" id="PS50017"/>
    </source>
</evidence>
<dbReference type="PROSITE" id="PS50017">
    <property type="entry name" value="DEATH_DOMAIN"/>
    <property type="match status" value="1"/>
</dbReference>
<dbReference type="Gene3D" id="3.40.50.10140">
    <property type="entry name" value="Toll/interleukin-1 receptor homology (TIR) domain"/>
    <property type="match status" value="1"/>
</dbReference>
<dbReference type="Pfam" id="PF13676">
    <property type="entry name" value="TIR_2"/>
    <property type="match status" value="1"/>
</dbReference>
<feature type="domain" description="TIR" evidence="4">
    <location>
        <begin position="812"/>
        <end position="925"/>
    </location>
</feature>
<dbReference type="GO" id="GO:0007165">
    <property type="term" value="P:signal transduction"/>
    <property type="evidence" value="ECO:0007669"/>
    <property type="project" value="InterPro"/>
</dbReference>
<feature type="region of interest" description="Disordered" evidence="2">
    <location>
        <begin position="1000"/>
        <end position="1417"/>
    </location>
</feature>
<dbReference type="PANTHER" id="PTHR47508">
    <property type="entry name" value="SAM DOMAIN-CONTAINING PROTEIN-RELATED"/>
    <property type="match status" value="1"/>
</dbReference>
<organism evidence="5 6">
    <name type="scientific">Elysia marginata</name>
    <dbReference type="NCBI Taxonomy" id="1093978"/>
    <lineage>
        <taxon>Eukaryota</taxon>
        <taxon>Metazoa</taxon>
        <taxon>Spiralia</taxon>
        <taxon>Lophotrochozoa</taxon>
        <taxon>Mollusca</taxon>
        <taxon>Gastropoda</taxon>
        <taxon>Heterobranchia</taxon>
        <taxon>Euthyneura</taxon>
        <taxon>Panpulmonata</taxon>
        <taxon>Sacoglossa</taxon>
        <taxon>Placobranchoidea</taxon>
        <taxon>Plakobranchidae</taxon>
        <taxon>Elysia</taxon>
    </lineage>
</organism>
<feature type="compositionally biased region" description="Polar residues" evidence="2">
    <location>
        <begin position="1003"/>
        <end position="1016"/>
    </location>
</feature>
<evidence type="ECO:0000259" key="4">
    <source>
        <dbReference type="PROSITE" id="PS50104"/>
    </source>
</evidence>
<dbReference type="InterPro" id="IPR000157">
    <property type="entry name" value="TIR_dom"/>
</dbReference>
<dbReference type="InterPro" id="IPR016024">
    <property type="entry name" value="ARM-type_fold"/>
</dbReference>
<dbReference type="SUPFAM" id="SSF48371">
    <property type="entry name" value="ARM repeat"/>
    <property type="match status" value="1"/>
</dbReference>
<keyword evidence="6" id="KW-1185">Reference proteome</keyword>
<dbReference type="SMART" id="SM00005">
    <property type="entry name" value="DEATH"/>
    <property type="match status" value="1"/>
</dbReference>
<comment type="caution">
    <text evidence="5">The sequence shown here is derived from an EMBL/GenBank/DDBJ whole genome shotgun (WGS) entry which is preliminary data.</text>
</comment>
<gene>
    <name evidence="5" type="ORF">ElyMa_003000400</name>
</gene>
<feature type="compositionally biased region" description="Basic and acidic residues" evidence="2">
    <location>
        <begin position="1317"/>
        <end position="1330"/>
    </location>
</feature>
<feature type="compositionally biased region" description="Basic and acidic residues" evidence="2">
    <location>
        <begin position="1081"/>
        <end position="1098"/>
    </location>
</feature>
<dbReference type="Gene3D" id="1.10.533.10">
    <property type="entry name" value="Death Domain, Fas"/>
    <property type="match status" value="1"/>
</dbReference>
<dbReference type="InterPro" id="IPR011029">
    <property type="entry name" value="DEATH-like_dom_sf"/>
</dbReference>
<dbReference type="SUPFAM" id="SSF52200">
    <property type="entry name" value="Toll/Interleukin receptor TIR domain"/>
    <property type="match status" value="1"/>
</dbReference>